<organism evidence="8 9">
    <name type="scientific">Nicotiana tabacum</name>
    <name type="common">Common tobacco</name>
    <dbReference type="NCBI Taxonomy" id="4097"/>
    <lineage>
        <taxon>Eukaryota</taxon>
        <taxon>Viridiplantae</taxon>
        <taxon>Streptophyta</taxon>
        <taxon>Embryophyta</taxon>
        <taxon>Tracheophyta</taxon>
        <taxon>Spermatophyta</taxon>
        <taxon>Magnoliopsida</taxon>
        <taxon>eudicotyledons</taxon>
        <taxon>Gunneridae</taxon>
        <taxon>Pentapetalae</taxon>
        <taxon>asterids</taxon>
        <taxon>lamiids</taxon>
        <taxon>Solanales</taxon>
        <taxon>Solanaceae</taxon>
        <taxon>Nicotianoideae</taxon>
        <taxon>Nicotianeae</taxon>
        <taxon>Nicotiana</taxon>
    </lineage>
</organism>
<feature type="transmembrane region" description="Helical" evidence="7">
    <location>
        <begin position="423"/>
        <end position="444"/>
    </location>
</feature>
<feature type="transmembrane region" description="Helical" evidence="7">
    <location>
        <begin position="82"/>
        <end position="101"/>
    </location>
</feature>
<dbReference type="RefSeq" id="XP_016454770.1">
    <property type="nucleotide sequence ID" value="XM_016599284.2"/>
</dbReference>
<keyword evidence="8" id="KW-1185">Reference proteome</keyword>
<evidence type="ECO:0000256" key="5">
    <source>
        <dbReference type="ARBA" id="ARBA00023136"/>
    </source>
</evidence>
<evidence type="ECO:0000256" key="4">
    <source>
        <dbReference type="ARBA" id="ARBA00022989"/>
    </source>
</evidence>
<dbReference type="OrthoDB" id="1218677at2759"/>
<proteinExistence type="inferred from homology"/>
<dbReference type="RefSeq" id="XP_016454770.1">
    <property type="nucleotide sequence ID" value="XM_016599284.1"/>
</dbReference>
<evidence type="ECO:0000256" key="3">
    <source>
        <dbReference type="ARBA" id="ARBA00022692"/>
    </source>
</evidence>
<evidence type="ECO:0000256" key="7">
    <source>
        <dbReference type="SAM" id="Phobius"/>
    </source>
</evidence>
<dbReference type="GeneID" id="107778955"/>
<comment type="similarity">
    <text evidence="2">Belongs to the major facilitator superfamily. Proton-dependent oligopeptide transporter (POT/PTR) (TC 2.A.17) family.</text>
</comment>
<dbReference type="GO" id="GO:0016020">
    <property type="term" value="C:membrane"/>
    <property type="evidence" value="ECO:0000318"/>
    <property type="project" value="GO_Central"/>
</dbReference>
<dbReference type="GO" id="GO:0055085">
    <property type="term" value="P:transmembrane transport"/>
    <property type="evidence" value="ECO:0000318"/>
    <property type="project" value="GO_Central"/>
</dbReference>
<dbReference type="Proteomes" id="UP000790787">
    <property type="component" value="Chromosome 19"/>
</dbReference>
<dbReference type="PANTHER" id="PTHR11654">
    <property type="entry name" value="OLIGOPEPTIDE TRANSPORTER-RELATED"/>
    <property type="match status" value="1"/>
</dbReference>
<keyword evidence="5 7" id="KW-0472">Membrane</keyword>
<feature type="transmembrane region" description="Helical" evidence="7">
    <location>
        <begin position="128"/>
        <end position="153"/>
    </location>
</feature>
<dbReference type="InterPro" id="IPR000109">
    <property type="entry name" value="POT_fam"/>
</dbReference>
<accession>A0A1S3YS44</accession>
<feature type="transmembrane region" description="Helical" evidence="7">
    <location>
        <begin position="511"/>
        <end position="535"/>
    </location>
</feature>
<evidence type="ECO:0000313" key="9">
    <source>
        <dbReference type="RefSeq" id="XP_016454770.1"/>
    </source>
</evidence>
<sequence length="583" mass="65365">MLVIPSHSLDANMRFLNFFVAVAISWVTVPVHYALWMLMVYLTDVWKLKLTDAAAIVNVFLGLQAIPQSVILFSAHGLFGNYPVLLGSIFACCVGMGFLTMSTPPVLAKATGTCSAYQPECIGEGQRILFYIALALSALGAAGQAVSFPSFLVEQLGENANRPCIWFLQCFAVILFKAAAVLGFSYISPWSLWFGVPAICYTVAAFIFLSGSCTYKYVKPEGSPITTLFRVLAASISKLFYQLPTDASQLYNVSDRNRQYVPHTNGLRCLDKAAIILPDQTLEQQLRNRWRLCSIAEIEVTKFAIRTFPMSVTFILGGVMTSLSYTYFLEQAKTMNNKVGHLRIPLAVFLWFQLEAREQFPKLYHILVNWRWGSEAKPSAPRVGVAVSIILGVLCTITAAKVESRRLAVVKSYGLAGETDEKIPMTVFWLLPQYLLLGAVEGMFAKSFNSYYSGYFEPISASYMLSGCNLMQGLGCMSNILLVYIVSKVSQRGNKLSWFQDTLNKSRVDKYYWSLSWLLAIAFVLFVVISLWYAYRRSKEEARTVYIEQSVTRIGTETIYEMTYRVGNRRNNGTIIDMFPSFG</sequence>
<feature type="transmembrane region" description="Helical" evidence="7">
    <location>
        <begin position="308"/>
        <end position="328"/>
    </location>
</feature>
<name>A0A1S3YS44_TOBAC</name>
<dbReference type="Gene3D" id="1.20.1250.20">
    <property type="entry name" value="MFS general substrate transporter like domains"/>
    <property type="match status" value="1"/>
</dbReference>
<feature type="transmembrane region" description="Helical" evidence="7">
    <location>
        <begin position="55"/>
        <end position="75"/>
    </location>
</feature>
<protein>
    <submittedName>
        <fullName evidence="9">Protein NRT1/ PTR FAMILY 5.5-like isoform X1</fullName>
    </submittedName>
</protein>
<evidence type="ECO:0000256" key="6">
    <source>
        <dbReference type="ARBA" id="ARBA00044504"/>
    </source>
</evidence>
<gene>
    <name evidence="9" type="primary">LOC107778955</name>
</gene>
<dbReference type="AlphaFoldDB" id="A0A1S3YS44"/>
<dbReference type="KEGG" id="nta:107778955"/>
<evidence type="ECO:0000313" key="8">
    <source>
        <dbReference type="Proteomes" id="UP000790787"/>
    </source>
</evidence>
<feature type="transmembrane region" description="Helical" evidence="7">
    <location>
        <begin position="464"/>
        <end position="486"/>
    </location>
</feature>
<feature type="transmembrane region" description="Helical" evidence="7">
    <location>
        <begin position="165"/>
        <end position="184"/>
    </location>
</feature>
<dbReference type="Pfam" id="PF00854">
    <property type="entry name" value="PTR2"/>
    <property type="match status" value="1"/>
</dbReference>
<dbReference type="PaxDb" id="4097-A0A1S3YS44"/>
<feature type="transmembrane region" description="Helical" evidence="7">
    <location>
        <begin position="383"/>
        <end position="402"/>
    </location>
</feature>
<feature type="transmembrane region" description="Helical" evidence="7">
    <location>
        <begin position="15"/>
        <end position="35"/>
    </location>
</feature>
<comment type="subcellular location">
    <subcellularLocation>
        <location evidence="1">Membrane</location>
        <topology evidence="1">Multi-pass membrane protein</topology>
    </subcellularLocation>
</comment>
<keyword evidence="3 7" id="KW-0812">Transmembrane</keyword>
<comment type="similarity">
    <text evidence="6">Belongs to the major facilitator superfamily. Phosphate:H(+) symporter (TC 2.A.1.9) family.</text>
</comment>
<dbReference type="GO" id="GO:0022857">
    <property type="term" value="F:transmembrane transporter activity"/>
    <property type="evidence" value="ECO:0000318"/>
    <property type="project" value="GO_Central"/>
</dbReference>
<reference evidence="9" key="2">
    <citation type="submission" date="2025-08" db="UniProtKB">
        <authorList>
            <consortium name="RefSeq"/>
        </authorList>
    </citation>
    <scope>IDENTIFICATION</scope>
    <source>
        <tissue evidence="9">Leaf</tissue>
    </source>
</reference>
<dbReference type="InterPro" id="IPR036259">
    <property type="entry name" value="MFS_trans_sf"/>
</dbReference>
<evidence type="ECO:0000256" key="1">
    <source>
        <dbReference type="ARBA" id="ARBA00004141"/>
    </source>
</evidence>
<reference evidence="8" key="1">
    <citation type="journal article" date="2014" name="Nat. Commun.">
        <title>The tobacco genome sequence and its comparison with those of tomato and potato.</title>
        <authorList>
            <person name="Sierro N."/>
            <person name="Battey J.N."/>
            <person name="Ouadi S."/>
            <person name="Bakaher N."/>
            <person name="Bovet L."/>
            <person name="Willig A."/>
            <person name="Goepfert S."/>
            <person name="Peitsch M.C."/>
            <person name="Ivanov N.V."/>
        </authorList>
    </citation>
    <scope>NUCLEOTIDE SEQUENCE [LARGE SCALE GENOMIC DNA]</scope>
</reference>
<feature type="transmembrane region" description="Helical" evidence="7">
    <location>
        <begin position="190"/>
        <end position="209"/>
    </location>
</feature>
<keyword evidence="4 7" id="KW-1133">Transmembrane helix</keyword>
<evidence type="ECO:0000256" key="2">
    <source>
        <dbReference type="ARBA" id="ARBA00005982"/>
    </source>
</evidence>